<feature type="transmembrane region" description="Helical" evidence="1">
    <location>
        <begin position="102"/>
        <end position="125"/>
    </location>
</feature>
<dbReference type="EMBL" id="NMRN01000041">
    <property type="protein sequence ID" value="PAS92334.1"/>
    <property type="molecule type" value="Genomic_DNA"/>
</dbReference>
<sequence length="183" mass="20358">MSSASLRLPLTLLLLVLLAATRRRFPLTGLLYCLIAAHALVLILGGAYTYAHVPLGFWLQDVFELSRNPYDRIGHFMQGFVPAMIAREILLRGGFVRAGRMVAFLCVCVALAISACYELIEWWAAVILQQGAEEFLGTQGDVWDTQWDMFLALCGALVAMCLLTRWHDRQLAGLPGTIDFAVR</sequence>
<accession>A0A272EQG4</accession>
<keyword evidence="5" id="KW-1185">Reference proteome</keyword>
<evidence type="ECO:0000313" key="4">
    <source>
        <dbReference type="Proteomes" id="UP000216107"/>
    </source>
</evidence>
<evidence type="ECO:0000313" key="5">
    <source>
        <dbReference type="Proteomes" id="UP000623509"/>
    </source>
</evidence>
<organism evidence="3 4">
    <name type="scientific">Candidatus Dactylopiibacterium carminicum</name>
    <dbReference type="NCBI Taxonomy" id="857335"/>
    <lineage>
        <taxon>Bacteria</taxon>
        <taxon>Pseudomonadati</taxon>
        <taxon>Pseudomonadota</taxon>
        <taxon>Betaproteobacteria</taxon>
        <taxon>Rhodocyclales</taxon>
        <taxon>Rhodocyclaceae</taxon>
        <taxon>Candidatus Dactylopiibacterium</taxon>
    </lineage>
</organism>
<dbReference type="InterPro" id="IPR014509">
    <property type="entry name" value="YjdF-like"/>
</dbReference>
<dbReference type="Pfam" id="PF09997">
    <property type="entry name" value="DUF2238"/>
    <property type="match status" value="1"/>
</dbReference>
<dbReference type="OrthoDB" id="9786473at2"/>
<keyword evidence="1" id="KW-0472">Membrane</keyword>
<dbReference type="Proteomes" id="UP000216107">
    <property type="component" value="Unassembled WGS sequence"/>
</dbReference>
<evidence type="ECO:0000313" key="3">
    <source>
        <dbReference type="EMBL" id="PAS92334.1"/>
    </source>
</evidence>
<dbReference type="Proteomes" id="UP000623509">
    <property type="component" value="Unassembled WGS sequence"/>
</dbReference>
<feature type="transmembrane region" description="Helical" evidence="1">
    <location>
        <begin position="145"/>
        <end position="163"/>
    </location>
</feature>
<dbReference type="EMBL" id="MDUX01000045">
    <property type="protein sequence ID" value="KAF7598560.1"/>
    <property type="molecule type" value="Genomic_DNA"/>
</dbReference>
<dbReference type="InterPro" id="IPR058534">
    <property type="entry name" value="YjdF"/>
</dbReference>
<keyword evidence="1" id="KW-0812">Transmembrane</keyword>
<proteinExistence type="predicted"/>
<keyword evidence="1" id="KW-1133">Transmembrane helix</keyword>
<feature type="transmembrane region" description="Helical" evidence="1">
    <location>
        <begin position="29"/>
        <end position="51"/>
    </location>
</feature>
<dbReference type="AlphaFoldDB" id="A0A272EQG4"/>
<gene>
    <name evidence="2" type="ORF">BGI27_12630</name>
    <name evidence="3" type="ORF">CGU29_12125</name>
</gene>
<reference evidence="2 5" key="1">
    <citation type="submission" date="2016-08" db="EMBL/GenBank/DDBJ databases">
        <title>Candidatus Dactylopiibacterium carminicum genome sequence.</title>
        <authorList>
            <person name="Ramirez-Puebla S.T."/>
            <person name="Ormeno-Orrillo E."/>
            <person name="Vera-Ponce De Leon A."/>
            <person name="Luis L."/>
            <person name="Sanchez-Flores A."/>
            <person name="Monica R."/>
            <person name="Martinez-Romero E."/>
        </authorList>
    </citation>
    <scope>NUCLEOTIDE SEQUENCE [LARGE SCALE GENOMIC DNA]</scope>
    <source>
        <strain evidence="2">END1</strain>
    </source>
</reference>
<comment type="caution">
    <text evidence="3">The sequence shown here is derived from an EMBL/GenBank/DDBJ whole genome shotgun (WGS) entry which is preliminary data.</text>
</comment>
<protein>
    <submittedName>
        <fullName evidence="2">DUF2238 domain-containing protein</fullName>
    </submittedName>
</protein>
<reference evidence="3 4" key="2">
    <citation type="submission" date="2017-07" db="EMBL/GenBank/DDBJ databases">
        <title>Candidatus Dactylopiibacterium carminicum, a nitrogen-fixing symbiont of the cochineal insect Dactylopius coccus and Dactylopius opuntiae (Hemiptera: Coccoidea: Dactylopiidae).</title>
        <authorList>
            <person name="Vera A."/>
        </authorList>
    </citation>
    <scope>NUCLEOTIDE SEQUENCE [LARGE SCALE GENOMIC DNA]</scope>
    <source>
        <strain evidence="3 4">NFDCM</strain>
    </source>
</reference>
<dbReference type="RefSeq" id="WP_095525256.1">
    <property type="nucleotide sequence ID" value="NZ_MDUX01000045.1"/>
</dbReference>
<dbReference type="PIRSF" id="PIRSF020606">
    <property type="entry name" value="UCP020606"/>
    <property type="match status" value="1"/>
</dbReference>
<name>A0A272EQG4_9RHOO</name>
<evidence type="ECO:0000256" key="1">
    <source>
        <dbReference type="SAM" id="Phobius"/>
    </source>
</evidence>
<evidence type="ECO:0000313" key="2">
    <source>
        <dbReference type="EMBL" id="KAF7598560.1"/>
    </source>
</evidence>